<comment type="similarity">
    <text evidence="1">Belongs to the Gfa family.</text>
</comment>
<evidence type="ECO:0000256" key="1">
    <source>
        <dbReference type="ARBA" id="ARBA00005495"/>
    </source>
</evidence>
<dbReference type="PANTHER" id="PTHR33337:SF40">
    <property type="entry name" value="CENP-V_GFA DOMAIN-CONTAINING PROTEIN-RELATED"/>
    <property type="match status" value="1"/>
</dbReference>
<evidence type="ECO:0000313" key="6">
    <source>
        <dbReference type="EMBL" id="KAJ9604362.1"/>
    </source>
</evidence>
<keyword evidence="2" id="KW-0479">Metal-binding</keyword>
<keyword evidence="7" id="KW-1185">Reference proteome</keyword>
<accession>A0AA38X060</accession>
<dbReference type="GO" id="GO:0046872">
    <property type="term" value="F:metal ion binding"/>
    <property type="evidence" value="ECO:0007669"/>
    <property type="project" value="UniProtKB-KW"/>
</dbReference>
<feature type="domain" description="CENP-V/GFA" evidence="5">
    <location>
        <begin position="8"/>
        <end position="153"/>
    </location>
</feature>
<dbReference type="Pfam" id="PF04828">
    <property type="entry name" value="GFA"/>
    <property type="match status" value="1"/>
</dbReference>
<dbReference type="Gene3D" id="3.90.1590.10">
    <property type="entry name" value="glutathione-dependent formaldehyde- activating enzyme (gfa)"/>
    <property type="match status" value="1"/>
</dbReference>
<gene>
    <name evidence="6" type="ORF">H2200_011196</name>
</gene>
<evidence type="ECO:0000256" key="2">
    <source>
        <dbReference type="ARBA" id="ARBA00022723"/>
    </source>
</evidence>
<dbReference type="InterPro" id="IPR006913">
    <property type="entry name" value="CENP-V/GFA"/>
</dbReference>
<evidence type="ECO:0000256" key="3">
    <source>
        <dbReference type="ARBA" id="ARBA00022833"/>
    </source>
</evidence>
<dbReference type="AlphaFoldDB" id="A0AA38X060"/>
<evidence type="ECO:0000259" key="5">
    <source>
        <dbReference type="PROSITE" id="PS51891"/>
    </source>
</evidence>
<name>A0AA38X060_9EURO</name>
<evidence type="ECO:0000256" key="4">
    <source>
        <dbReference type="ARBA" id="ARBA00023239"/>
    </source>
</evidence>
<dbReference type="EMBL" id="JAPDRK010000019">
    <property type="protein sequence ID" value="KAJ9604362.1"/>
    <property type="molecule type" value="Genomic_DNA"/>
</dbReference>
<protein>
    <recommendedName>
        <fullName evidence="5">CENP-V/GFA domain-containing protein</fullName>
    </recommendedName>
</protein>
<keyword evidence="4" id="KW-0456">Lyase</keyword>
<dbReference type="InterPro" id="IPR011057">
    <property type="entry name" value="Mss4-like_sf"/>
</dbReference>
<proteinExistence type="inferred from homology"/>
<keyword evidence="3" id="KW-0862">Zinc</keyword>
<dbReference type="Proteomes" id="UP001172673">
    <property type="component" value="Unassembled WGS sequence"/>
</dbReference>
<dbReference type="SUPFAM" id="SSF51316">
    <property type="entry name" value="Mss4-like"/>
    <property type="match status" value="1"/>
</dbReference>
<dbReference type="GO" id="GO:0016846">
    <property type="term" value="F:carbon-sulfur lyase activity"/>
    <property type="evidence" value="ECO:0007669"/>
    <property type="project" value="InterPro"/>
</dbReference>
<comment type="caution">
    <text evidence="6">The sequence shown here is derived from an EMBL/GenBank/DDBJ whole genome shotgun (WGS) entry which is preliminary data.</text>
</comment>
<dbReference type="PROSITE" id="PS51891">
    <property type="entry name" value="CENP_V_GFA"/>
    <property type="match status" value="1"/>
</dbReference>
<dbReference type="PANTHER" id="PTHR33337">
    <property type="entry name" value="GFA DOMAIN-CONTAINING PROTEIN"/>
    <property type="match status" value="1"/>
</dbReference>
<sequence>MASRPESITGGCLCGSIRYKIVFPGDAAWPAQAATCQCSICRKWTGSLISHEILIHPSQLVDDISKSVTYKEYHSTESAIRSFCSQCGSGLTWRIIGMDDMLVIFTGTIDEVYLLGKKADGTEQQTELGVKFEREGGLYKELTTPNMGHLFWNNAIPGITDHETGGTKFLQSFPQE</sequence>
<organism evidence="6 7">
    <name type="scientific">Cladophialophora chaetospira</name>
    <dbReference type="NCBI Taxonomy" id="386627"/>
    <lineage>
        <taxon>Eukaryota</taxon>
        <taxon>Fungi</taxon>
        <taxon>Dikarya</taxon>
        <taxon>Ascomycota</taxon>
        <taxon>Pezizomycotina</taxon>
        <taxon>Eurotiomycetes</taxon>
        <taxon>Chaetothyriomycetidae</taxon>
        <taxon>Chaetothyriales</taxon>
        <taxon>Herpotrichiellaceae</taxon>
        <taxon>Cladophialophora</taxon>
    </lineage>
</organism>
<reference evidence="6" key="1">
    <citation type="submission" date="2022-10" db="EMBL/GenBank/DDBJ databases">
        <title>Culturing micro-colonial fungi from biological soil crusts in the Mojave desert and describing Neophaeococcomyces mojavensis, and introducing the new genera and species Taxawa tesnikishii.</title>
        <authorList>
            <person name="Kurbessoian T."/>
            <person name="Stajich J.E."/>
        </authorList>
    </citation>
    <scope>NUCLEOTIDE SEQUENCE</scope>
    <source>
        <strain evidence="6">TK_41</strain>
    </source>
</reference>
<evidence type="ECO:0000313" key="7">
    <source>
        <dbReference type="Proteomes" id="UP001172673"/>
    </source>
</evidence>